<dbReference type="EMBL" id="MHCH01000035">
    <property type="protein sequence ID" value="OGY17026.1"/>
    <property type="molecule type" value="Genomic_DNA"/>
</dbReference>
<sequence length="321" mass="36401">MALNYHGISQNPGSLNSWLKSQPDGYLRNGWLNWLALTRFSRLFGPTILEYRRGGSDTGAVDADLNDQIPVILEDVQGEGSHFVVANGKLTDGYAILDPESEANTSWSGFRSMRRLLPTHTNLSALLLTFDNNLSLSGLTGGELNQEMPMDEDGGDAVSGPAFQTYLINQPDDGSYQLTLTASTSGWFKWELYAYDQQASVGVRQESVYLATGEAADYQFGYNQNTGEISQWHRQMDFNQILEDIDLAYNQGWIKKKSAWKDLRKQMQKAAQQYDKRKLKTMRQSLRTWQKKLNSYNRENRVTDEGATYLLKELEYLKASL</sequence>
<evidence type="ECO:0000313" key="2">
    <source>
        <dbReference type="Proteomes" id="UP000177324"/>
    </source>
</evidence>
<gene>
    <name evidence="1" type="ORF">A2784_04220</name>
</gene>
<name>A0A1G1VNQ7_9BACT</name>
<organism evidence="1 2">
    <name type="scientific">Candidatus Chisholmbacteria bacterium RIFCSPHIGHO2_01_FULL_48_12</name>
    <dbReference type="NCBI Taxonomy" id="1797589"/>
    <lineage>
        <taxon>Bacteria</taxon>
        <taxon>Candidatus Chisholmiibacteriota</taxon>
    </lineage>
</organism>
<dbReference type="Proteomes" id="UP000177324">
    <property type="component" value="Unassembled WGS sequence"/>
</dbReference>
<reference evidence="1 2" key="1">
    <citation type="journal article" date="2016" name="Nat. Commun.">
        <title>Thousands of microbial genomes shed light on interconnected biogeochemical processes in an aquifer system.</title>
        <authorList>
            <person name="Anantharaman K."/>
            <person name="Brown C.T."/>
            <person name="Hug L.A."/>
            <person name="Sharon I."/>
            <person name="Castelle C.J."/>
            <person name="Probst A.J."/>
            <person name="Thomas B.C."/>
            <person name="Singh A."/>
            <person name="Wilkins M.J."/>
            <person name="Karaoz U."/>
            <person name="Brodie E.L."/>
            <person name="Williams K.H."/>
            <person name="Hubbard S.S."/>
            <person name="Banfield J.F."/>
        </authorList>
    </citation>
    <scope>NUCLEOTIDE SEQUENCE [LARGE SCALE GENOMIC DNA]</scope>
</reference>
<protein>
    <recommendedName>
        <fullName evidence="3">Peptidase C39-like domain-containing protein</fullName>
    </recommendedName>
</protein>
<accession>A0A1G1VNQ7</accession>
<proteinExistence type="predicted"/>
<dbReference type="AlphaFoldDB" id="A0A1G1VNQ7"/>
<comment type="caution">
    <text evidence="1">The sequence shown here is derived from an EMBL/GenBank/DDBJ whole genome shotgun (WGS) entry which is preliminary data.</text>
</comment>
<evidence type="ECO:0000313" key="1">
    <source>
        <dbReference type="EMBL" id="OGY17026.1"/>
    </source>
</evidence>
<evidence type="ECO:0008006" key="3">
    <source>
        <dbReference type="Google" id="ProtNLM"/>
    </source>
</evidence>